<keyword evidence="10" id="KW-1185">Reference proteome</keyword>
<keyword evidence="6" id="KW-0521">NADP</keyword>
<accession>A0A1J1IM43</accession>
<evidence type="ECO:0000256" key="2">
    <source>
        <dbReference type="ARBA" id="ARBA00010483"/>
    </source>
</evidence>
<dbReference type="EC" id="1.1.1.153" evidence="3"/>
<keyword evidence="5" id="KW-0963">Cytoplasm</keyword>
<name>A0A1J1IM43_9DIPT</name>
<evidence type="ECO:0000256" key="8">
    <source>
        <dbReference type="SAM" id="MobiDB-lite"/>
    </source>
</evidence>
<evidence type="ECO:0000256" key="3">
    <source>
        <dbReference type="ARBA" id="ARBA00013075"/>
    </source>
</evidence>
<dbReference type="InterPro" id="IPR028039">
    <property type="entry name" value="CCDC32"/>
</dbReference>
<organism evidence="9 10">
    <name type="scientific">Clunio marinus</name>
    <dbReference type="NCBI Taxonomy" id="568069"/>
    <lineage>
        <taxon>Eukaryota</taxon>
        <taxon>Metazoa</taxon>
        <taxon>Ecdysozoa</taxon>
        <taxon>Arthropoda</taxon>
        <taxon>Hexapoda</taxon>
        <taxon>Insecta</taxon>
        <taxon>Pterygota</taxon>
        <taxon>Neoptera</taxon>
        <taxon>Endopterygota</taxon>
        <taxon>Diptera</taxon>
        <taxon>Nematocera</taxon>
        <taxon>Chironomoidea</taxon>
        <taxon>Chironomidae</taxon>
        <taxon>Clunio</taxon>
    </lineage>
</organism>
<dbReference type="Proteomes" id="UP000183832">
    <property type="component" value="Unassembled WGS sequence"/>
</dbReference>
<dbReference type="InterPro" id="IPR002347">
    <property type="entry name" value="SDR_fam"/>
</dbReference>
<evidence type="ECO:0000256" key="5">
    <source>
        <dbReference type="ARBA" id="ARBA00022490"/>
    </source>
</evidence>
<dbReference type="SUPFAM" id="SSF51735">
    <property type="entry name" value="NAD(P)-binding Rossmann-fold domains"/>
    <property type="match status" value="1"/>
</dbReference>
<evidence type="ECO:0000256" key="6">
    <source>
        <dbReference type="ARBA" id="ARBA00022857"/>
    </source>
</evidence>
<dbReference type="InterPro" id="IPR036291">
    <property type="entry name" value="NAD(P)-bd_dom_sf"/>
</dbReference>
<evidence type="ECO:0000256" key="1">
    <source>
        <dbReference type="ARBA" id="ARBA00004496"/>
    </source>
</evidence>
<dbReference type="Pfam" id="PF14989">
    <property type="entry name" value="CCDC32"/>
    <property type="match status" value="1"/>
</dbReference>
<dbReference type="Gene3D" id="3.40.50.720">
    <property type="entry name" value="NAD(P)-binding Rossmann-like Domain"/>
    <property type="match status" value="1"/>
</dbReference>
<comment type="subcellular location">
    <subcellularLocation>
        <location evidence="1">Cytoplasm</location>
    </subcellularLocation>
</comment>
<dbReference type="OrthoDB" id="153074at2759"/>
<reference evidence="9 10" key="1">
    <citation type="submission" date="2015-04" db="EMBL/GenBank/DDBJ databases">
        <authorList>
            <person name="Syromyatnikov M.Y."/>
            <person name="Popov V.N."/>
        </authorList>
    </citation>
    <scope>NUCLEOTIDE SEQUENCE [LARGE SCALE GENOMIC DNA]</scope>
</reference>
<sequence>MSAWAETVQAIDIKEIDKQFEDNFVTTEVKEFKKLEDSDQYLKSLESKLKKIKKDPSVLKQLKEKREECLNNLLNSSLTSKTNQDFELEETVQSNEIIRHLVPAQAQTIDIKTGTMSNPIDLKGKLAYLLVTGASKGIGATMAIETSRHFKSGSVVVLLARSQSGLEATKTAILEANACLKVVIKAIDLTKPSTEDLNLIIHSSYDKSVNFDLTMIIHNVGTVGDISKWSHEIEDYNVLENYYSTNIFSPIILNNLFLKVIPESMKKFIVNITSKAAKFPFKSMGFYCQGKAAREMFFNVLAEERSDVLVLNYAPGPVETDMTVDLQANSVATETSNMFENLRKTKTILTTEQTIKRFLEIEMRSNFHETFIFLTKLMWKNRIILPAMISVAFLVCNFRWEIEISIQTERIQMPNNDDNDSDDGSIGYTSNDEFEVASSGDDDFEVTSSGDD</sequence>
<dbReference type="PANTHER" id="PTHR44085">
    <property type="entry name" value="SEPIAPTERIN REDUCTASE"/>
    <property type="match status" value="1"/>
</dbReference>
<dbReference type="PANTHER" id="PTHR44085:SF2">
    <property type="entry name" value="SEPIAPTERIN REDUCTASE"/>
    <property type="match status" value="1"/>
</dbReference>
<comment type="similarity">
    <text evidence="2">Belongs to the sepiapterin reductase family.</text>
</comment>
<evidence type="ECO:0000256" key="7">
    <source>
        <dbReference type="ARBA" id="ARBA00023002"/>
    </source>
</evidence>
<dbReference type="EMBL" id="CVRI01000055">
    <property type="protein sequence ID" value="CRL01309.1"/>
    <property type="molecule type" value="Genomic_DNA"/>
</dbReference>
<dbReference type="GO" id="GO:0005737">
    <property type="term" value="C:cytoplasm"/>
    <property type="evidence" value="ECO:0007669"/>
    <property type="project" value="UniProtKB-SubCell"/>
</dbReference>
<dbReference type="STRING" id="568069.A0A1J1IM43"/>
<protein>
    <recommendedName>
        <fullName evidence="4">Sepiapterin reductase</fullName>
        <ecNumber evidence="3">1.1.1.153</ecNumber>
    </recommendedName>
</protein>
<dbReference type="NCBIfam" id="TIGR01500">
    <property type="entry name" value="sepiapter_red"/>
    <property type="match status" value="1"/>
</dbReference>
<proteinExistence type="inferred from homology"/>
<dbReference type="GO" id="GO:0004757">
    <property type="term" value="F:sepiapterin reductase (NADP+) activity"/>
    <property type="evidence" value="ECO:0007669"/>
    <property type="project" value="UniProtKB-EC"/>
</dbReference>
<dbReference type="PRINTS" id="PR00081">
    <property type="entry name" value="GDHRDH"/>
</dbReference>
<dbReference type="InterPro" id="IPR006393">
    <property type="entry name" value="Sepiapterin_red"/>
</dbReference>
<evidence type="ECO:0000313" key="10">
    <source>
        <dbReference type="Proteomes" id="UP000183832"/>
    </source>
</evidence>
<dbReference type="GO" id="GO:0006729">
    <property type="term" value="P:tetrahydrobiopterin biosynthetic process"/>
    <property type="evidence" value="ECO:0007669"/>
    <property type="project" value="InterPro"/>
</dbReference>
<dbReference type="AlphaFoldDB" id="A0A1J1IM43"/>
<dbReference type="InterPro" id="IPR051721">
    <property type="entry name" value="Biopterin_syn/organic_redct"/>
</dbReference>
<feature type="region of interest" description="Disordered" evidence="8">
    <location>
        <begin position="413"/>
        <end position="452"/>
    </location>
</feature>
<gene>
    <name evidence="9" type="primary">putative Sepiapterin reductase</name>
    <name evidence="9" type="ORF">CLUMA_CG014427</name>
</gene>
<evidence type="ECO:0000256" key="4">
    <source>
        <dbReference type="ARBA" id="ARBA00019170"/>
    </source>
</evidence>
<evidence type="ECO:0000313" key="9">
    <source>
        <dbReference type="EMBL" id="CRL01309.1"/>
    </source>
</evidence>
<dbReference type="Pfam" id="PF00106">
    <property type="entry name" value="adh_short"/>
    <property type="match status" value="1"/>
</dbReference>
<feature type="compositionally biased region" description="Acidic residues" evidence="8">
    <location>
        <begin position="432"/>
        <end position="452"/>
    </location>
</feature>
<keyword evidence="7" id="KW-0560">Oxidoreductase</keyword>